<evidence type="ECO:0000313" key="8">
    <source>
        <dbReference type="Proteomes" id="UP000000600"/>
    </source>
</evidence>
<dbReference type="HOGENOM" id="CLU_491336_0_0_1"/>
<keyword evidence="5" id="KW-0472">Membrane</keyword>
<evidence type="ECO:0000256" key="2">
    <source>
        <dbReference type="ARBA" id="ARBA00023125"/>
    </source>
</evidence>
<keyword evidence="8" id="KW-1185">Reference proteome</keyword>
<feature type="compositionally biased region" description="Low complexity" evidence="4">
    <location>
        <begin position="510"/>
        <end position="519"/>
    </location>
</feature>
<dbReference type="GeneID" id="5037977"/>
<feature type="region of interest" description="Disordered" evidence="4">
    <location>
        <begin position="16"/>
        <end position="46"/>
    </location>
</feature>
<dbReference type="AlphaFoldDB" id="A0DP27"/>
<reference evidence="7 8" key="1">
    <citation type="journal article" date="2006" name="Nature">
        <title>Global trends of whole-genome duplications revealed by the ciliate Paramecium tetraurelia.</title>
        <authorList>
            <consortium name="Genoscope"/>
            <person name="Aury J.-M."/>
            <person name="Jaillon O."/>
            <person name="Duret L."/>
            <person name="Noel B."/>
            <person name="Jubin C."/>
            <person name="Porcel B.M."/>
            <person name="Segurens B."/>
            <person name="Daubin V."/>
            <person name="Anthouard V."/>
            <person name="Aiach N."/>
            <person name="Arnaiz O."/>
            <person name="Billaut A."/>
            <person name="Beisson J."/>
            <person name="Blanc I."/>
            <person name="Bouhouche K."/>
            <person name="Camara F."/>
            <person name="Duharcourt S."/>
            <person name="Guigo R."/>
            <person name="Gogendeau D."/>
            <person name="Katinka M."/>
            <person name="Keller A.-M."/>
            <person name="Kissmehl R."/>
            <person name="Klotz C."/>
            <person name="Koll F."/>
            <person name="Le Moue A."/>
            <person name="Lepere C."/>
            <person name="Malinsky S."/>
            <person name="Nowacki M."/>
            <person name="Nowak J.K."/>
            <person name="Plattner H."/>
            <person name="Poulain J."/>
            <person name="Ruiz F."/>
            <person name="Serrano V."/>
            <person name="Zagulski M."/>
            <person name="Dessen P."/>
            <person name="Betermier M."/>
            <person name="Weissenbach J."/>
            <person name="Scarpelli C."/>
            <person name="Schachter V."/>
            <person name="Sperling L."/>
            <person name="Meyer E."/>
            <person name="Cohen J."/>
            <person name="Wincker P."/>
        </authorList>
    </citation>
    <scope>NUCLEOTIDE SEQUENCE [LARGE SCALE GENOMIC DNA]</scope>
    <source>
        <strain evidence="7 8">Stock d4-2</strain>
    </source>
</reference>
<sequence length="555" mass="66259">MSLSQQLKEEEGVIQPIQPVSTVHNRRKNKKRQIVNPTQNTGHWSQQEHQTYLDFLQQHKQIMESQDQKKSNKIFKQMSELIGSRSPSQCRYYEFNLQIRSHHQKFNPFIHQVKKRQKGAGRKRKDNQITQPIQHFYPFYQQPIISQHQLDFPMFQPTYPEEMVYPQPITSDRSLLYNFGFLPQFPLGFNYYNDLLVNQTIELIRRVVIFTKYCDKSIFTSLNELIPLFTLGRQYWTKILSLVFDHERITLFYQTHNSNQQRRVIEPPFSFKNSYYPYQIEIDIYYIILQYVMQLLYILISFLLMFIKAIHFSEQEVGRNVRSSKKKYVWKFFLDNVEQEIALFVSSLSGKKEVRHNGRSIHQESRYNFFHIIIFSFFGDFRYLHYLSDSYELFLDNIPFAQYYNPRNDVKGRNTQNRPLNNEDNDEYDLSPLKDPEPPKKKLKLDVHQEQTNNTQNKTASKQQELRWKQGANEEFANFGTPSTNGTDNYFGNFGFTFDTPQKETKKSSQQIQQQNNHNQNDKINPFLEFNQNSWIGQPQPQNNSNFGCAQQTSQ</sequence>
<dbReference type="InterPro" id="IPR001005">
    <property type="entry name" value="SANT/Myb"/>
</dbReference>
<feature type="non-terminal residue" evidence="7">
    <location>
        <position position="555"/>
    </location>
</feature>
<protein>
    <recommendedName>
        <fullName evidence="6">Myb-like domain-containing protein</fullName>
    </recommendedName>
</protein>
<dbReference type="InterPro" id="IPR009057">
    <property type="entry name" value="Homeodomain-like_sf"/>
</dbReference>
<feature type="compositionally biased region" description="Polar residues" evidence="4">
    <location>
        <begin position="530"/>
        <end position="555"/>
    </location>
</feature>
<feature type="transmembrane region" description="Helical" evidence="5">
    <location>
        <begin position="284"/>
        <end position="307"/>
    </location>
</feature>
<evidence type="ECO:0000313" key="7">
    <source>
        <dbReference type="EMBL" id="CAK84794.1"/>
    </source>
</evidence>
<dbReference type="OrthoDB" id="311022at2759"/>
<dbReference type="KEGG" id="ptm:GSPATT00039702001"/>
<dbReference type="GO" id="GO:0003700">
    <property type="term" value="F:DNA-binding transcription factor activity"/>
    <property type="evidence" value="ECO:0000318"/>
    <property type="project" value="GO_Central"/>
</dbReference>
<dbReference type="InterPro" id="IPR051651">
    <property type="entry name" value="DMTF1_DNA-bind_reg"/>
</dbReference>
<feature type="compositionally biased region" description="Polar residues" evidence="4">
    <location>
        <begin position="35"/>
        <end position="46"/>
    </location>
</feature>
<dbReference type="RefSeq" id="XP_001452191.1">
    <property type="nucleotide sequence ID" value="XM_001452154.1"/>
</dbReference>
<feature type="compositionally biased region" description="Basic and acidic residues" evidence="4">
    <location>
        <begin position="432"/>
        <end position="449"/>
    </location>
</feature>
<evidence type="ECO:0000259" key="6">
    <source>
        <dbReference type="SMART" id="SM00717"/>
    </source>
</evidence>
<evidence type="ECO:0000256" key="5">
    <source>
        <dbReference type="SAM" id="Phobius"/>
    </source>
</evidence>
<dbReference type="EMBL" id="CT868523">
    <property type="protein sequence ID" value="CAK84794.1"/>
    <property type="molecule type" value="Genomic_DNA"/>
</dbReference>
<feature type="domain" description="Myb-like" evidence="6">
    <location>
        <begin position="40"/>
        <end position="100"/>
    </location>
</feature>
<keyword evidence="2" id="KW-0238">DNA-binding</keyword>
<evidence type="ECO:0000256" key="1">
    <source>
        <dbReference type="ARBA" id="ARBA00004123"/>
    </source>
</evidence>
<feature type="compositionally biased region" description="Polar residues" evidence="4">
    <location>
        <begin position="413"/>
        <end position="422"/>
    </location>
</feature>
<accession>A0DP27</accession>
<evidence type="ECO:0000256" key="4">
    <source>
        <dbReference type="SAM" id="MobiDB-lite"/>
    </source>
</evidence>
<organism evidence="7 8">
    <name type="scientific">Paramecium tetraurelia</name>
    <dbReference type="NCBI Taxonomy" id="5888"/>
    <lineage>
        <taxon>Eukaryota</taxon>
        <taxon>Sar</taxon>
        <taxon>Alveolata</taxon>
        <taxon>Ciliophora</taxon>
        <taxon>Intramacronucleata</taxon>
        <taxon>Oligohymenophorea</taxon>
        <taxon>Peniculida</taxon>
        <taxon>Parameciidae</taxon>
        <taxon>Paramecium</taxon>
    </lineage>
</organism>
<feature type="compositionally biased region" description="Polar residues" evidence="4">
    <location>
        <begin position="450"/>
        <end position="463"/>
    </location>
</feature>
<dbReference type="PANTHER" id="PTHR46380:SF2">
    <property type="entry name" value="CYCLIN-D-BINDING MYB-LIKE TRANSCRIPTION FACTOR 1"/>
    <property type="match status" value="1"/>
</dbReference>
<evidence type="ECO:0000256" key="3">
    <source>
        <dbReference type="ARBA" id="ARBA00023242"/>
    </source>
</evidence>
<dbReference type="PANTHER" id="PTHR46380">
    <property type="entry name" value="CYCLIN-D-BINDING MYB-LIKE TRANSCRIPTION FACTOR 1"/>
    <property type="match status" value="1"/>
</dbReference>
<dbReference type="Proteomes" id="UP000000600">
    <property type="component" value="Unassembled WGS sequence"/>
</dbReference>
<feature type="region of interest" description="Disordered" evidence="4">
    <location>
        <begin position="500"/>
        <end position="555"/>
    </location>
</feature>
<dbReference type="SMART" id="SM00717">
    <property type="entry name" value="SANT"/>
    <property type="match status" value="1"/>
</dbReference>
<proteinExistence type="predicted"/>
<dbReference type="GO" id="GO:0006355">
    <property type="term" value="P:regulation of DNA-templated transcription"/>
    <property type="evidence" value="ECO:0000318"/>
    <property type="project" value="GO_Central"/>
</dbReference>
<keyword evidence="3" id="KW-0539">Nucleus</keyword>
<feature type="region of interest" description="Disordered" evidence="4">
    <location>
        <begin position="406"/>
        <end position="466"/>
    </location>
</feature>
<name>A0DP27_PARTE</name>
<dbReference type="InParanoid" id="A0DP27"/>
<keyword evidence="5" id="KW-0812">Transmembrane</keyword>
<keyword evidence="5" id="KW-1133">Transmembrane helix</keyword>
<gene>
    <name evidence="7" type="ORF">GSPATT00039702001</name>
</gene>
<comment type="subcellular location">
    <subcellularLocation>
        <location evidence="1">Nucleus</location>
    </subcellularLocation>
</comment>
<feature type="compositionally biased region" description="Basic residues" evidence="4">
    <location>
        <begin position="24"/>
        <end position="33"/>
    </location>
</feature>
<dbReference type="SUPFAM" id="SSF46689">
    <property type="entry name" value="Homeodomain-like"/>
    <property type="match status" value="1"/>
</dbReference>
<dbReference type="GO" id="GO:0000976">
    <property type="term" value="F:transcription cis-regulatory region binding"/>
    <property type="evidence" value="ECO:0000318"/>
    <property type="project" value="GO_Central"/>
</dbReference>
<dbReference type="GO" id="GO:0005634">
    <property type="term" value="C:nucleus"/>
    <property type="evidence" value="ECO:0000318"/>
    <property type="project" value="GO_Central"/>
</dbReference>